<sequence length="492" mass="53520">MRSQLLFSLAVLSSSAAAVFVGLGALAYDPVCCFACHATISSAPLSCSGTGHGGGHSHGAPPTSPECRAADSAFLTTLAYCINANCDAQDVPIWKLEQYWAAQTTGDPSVAPKWNYGATLQQLTTAPSVTYARGATLNVTSLVSSAAYETQRNFMEVFEKETAQENQYALILLVIGFVTPIVITVLGKLPLYHLIYRFGYSGTYEYWLYAAFAVWAFDRLMRLLRLANNGLRKTVVTEVGHNHVRVDVPGLRWAGKPGYYAYAYFPTLNPLRPWENHPFSINSTALFHSRKHSVPAPTSGDDVSRTGSSDAEHDAEKGSARAAMAQTQAVIDARTGSAGVTFFIRKNTGVTRLLQKNAGMLALVEGPYSNNPTEAVLKCDRVLLIGGGIGITGLLAWLGAYPNVKLAWSVRESAEVMVRELETVLEGVADKEVLVGERLDVRGLLERELKWERVGVVVCGPGGLCDDVRREVARMGRKEKTVFELEVDAFSW</sequence>
<organism evidence="1 2">
    <name type="scientific">Coniosporium uncinatum</name>
    <dbReference type="NCBI Taxonomy" id="93489"/>
    <lineage>
        <taxon>Eukaryota</taxon>
        <taxon>Fungi</taxon>
        <taxon>Dikarya</taxon>
        <taxon>Ascomycota</taxon>
        <taxon>Pezizomycotina</taxon>
        <taxon>Dothideomycetes</taxon>
        <taxon>Dothideomycetes incertae sedis</taxon>
        <taxon>Coniosporium</taxon>
    </lineage>
</organism>
<comment type="caution">
    <text evidence="1">The sequence shown here is derived from an EMBL/GenBank/DDBJ whole genome shotgun (WGS) entry which is preliminary data.</text>
</comment>
<evidence type="ECO:0000313" key="1">
    <source>
        <dbReference type="EMBL" id="KAK3064642.1"/>
    </source>
</evidence>
<proteinExistence type="predicted"/>
<accession>A0ACC3DAZ5</accession>
<dbReference type="EMBL" id="JAWDJW010006460">
    <property type="protein sequence ID" value="KAK3064642.1"/>
    <property type="molecule type" value="Genomic_DNA"/>
</dbReference>
<protein>
    <submittedName>
        <fullName evidence="1">Uncharacterized protein</fullName>
    </submittedName>
</protein>
<gene>
    <name evidence="1" type="ORF">LTS18_005335</name>
</gene>
<name>A0ACC3DAZ5_9PEZI</name>
<keyword evidence="2" id="KW-1185">Reference proteome</keyword>
<dbReference type="Proteomes" id="UP001186974">
    <property type="component" value="Unassembled WGS sequence"/>
</dbReference>
<evidence type="ECO:0000313" key="2">
    <source>
        <dbReference type="Proteomes" id="UP001186974"/>
    </source>
</evidence>
<reference evidence="1" key="1">
    <citation type="submission" date="2024-09" db="EMBL/GenBank/DDBJ databases">
        <title>Black Yeasts Isolated from many extreme environments.</title>
        <authorList>
            <person name="Coleine C."/>
            <person name="Stajich J.E."/>
            <person name="Selbmann L."/>
        </authorList>
    </citation>
    <scope>NUCLEOTIDE SEQUENCE</scope>
    <source>
        <strain evidence="1">CCFEE 5737</strain>
    </source>
</reference>